<name>A0A8J6TJ16_9BACT</name>
<evidence type="ECO:0000313" key="2">
    <source>
        <dbReference type="Proteomes" id="UP000603434"/>
    </source>
</evidence>
<organism evidence="1 2">
    <name type="scientific">Candidatus Desulfatibia profunda</name>
    <dbReference type="NCBI Taxonomy" id="2841695"/>
    <lineage>
        <taxon>Bacteria</taxon>
        <taxon>Pseudomonadati</taxon>
        <taxon>Thermodesulfobacteriota</taxon>
        <taxon>Desulfobacteria</taxon>
        <taxon>Desulfobacterales</taxon>
        <taxon>Desulfobacterales incertae sedis</taxon>
        <taxon>Candidatus Desulfatibia</taxon>
    </lineage>
</organism>
<accession>A0A8J6TJ16</accession>
<sequence length="51" mass="5571">MHPKDTGNVLIEIVGKAVCKLPGCRTHPRNCSTCVLNQSCKLKTYIPTTVT</sequence>
<dbReference type="EMBL" id="JACNJH010000146">
    <property type="protein sequence ID" value="MBC8361717.1"/>
    <property type="molecule type" value="Genomic_DNA"/>
</dbReference>
<gene>
    <name evidence="1" type="ORF">H8E23_09985</name>
</gene>
<evidence type="ECO:0000313" key="1">
    <source>
        <dbReference type="EMBL" id="MBC8361717.1"/>
    </source>
</evidence>
<comment type="caution">
    <text evidence="1">The sequence shown here is derived from an EMBL/GenBank/DDBJ whole genome shotgun (WGS) entry which is preliminary data.</text>
</comment>
<dbReference type="Proteomes" id="UP000603434">
    <property type="component" value="Unassembled WGS sequence"/>
</dbReference>
<protein>
    <submittedName>
        <fullName evidence="1">Uncharacterized protein</fullName>
    </submittedName>
</protein>
<reference evidence="1 2" key="1">
    <citation type="submission" date="2020-08" db="EMBL/GenBank/DDBJ databases">
        <title>Bridging the membrane lipid divide: bacteria of the FCB group superphylum have the potential to synthesize archaeal ether lipids.</title>
        <authorList>
            <person name="Villanueva L."/>
            <person name="Von Meijenfeldt F.A.B."/>
            <person name="Westbye A.B."/>
            <person name="Yadav S."/>
            <person name="Hopmans E.C."/>
            <person name="Dutilh B.E."/>
            <person name="Sinninghe Damste J.S."/>
        </authorList>
    </citation>
    <scope>NUCLEOTIDE SEQUENCE [LARGE SCALE GENOMIC DNA]</scope>
    <source>
        <strain evidence="1">NIOZ-UU30</strain>
    </source>
</reference>
<dbReference type="AlphaFoldDB" id="A0A8J6TJ16"/>
<proteinExistence type="predicted"/>